<dbReference type="Proteomes" id="UP000662637">
    <property type="component" value="Unassembled WGS sequence"/>
</dbReference>
<evidence type="ECO:0000313" key="3">
    <source>
        <dbReference type="Proteomes" id="UP000662637"/>
    </source>
</evidence>
<reference evidence="2" key="1">
    <citation type="submission" date="2020-08" db="EMBL/GenBank/DDBJ databases">
        <authorList>
            <person name="Shumante A."/>
            <person name="Zimin A.V."/>
            <person name="Puiu D."/>
            <person name="Salzberg S.L."/>
        </authorList>
    </citation>
    <scope>NUCLEOTIDE SEQUENCE</scope>
    <source>
        <strain evidence="2">WC2-LM</strain>
        <tissue evidence="2">Liver</tissue>
    </source>
</reference>
<sequence length="229" mass="24032">MPFGTGPICRLLDCRGSVSRDPGGQQEVFPCAGPGQKAPGASGPRGGWARAPRATPCAQAAAPPALAAAERSGRRRRREEEQEKRPGEEAEAAAAEAEPLGGGCSAGRPGQSCTPSSPRGDSVPAACCTECRRRPRGGGEERRRGSFGADSDAEWEETALGSSNPVTGGVLTSVVSESWLASQALRAAEPAADRIAQKWRHRRRTTNRSLVCVCTCLGGKQEKVQKNKK</sequence>
<organism evidence="2 3">
    <name type="scientific">Marmota monax</name>
    <name type="common">Woodchuck</name>
    <dbReference type="NCBI Taxonomy" id="9995"/>
    <lineage>
        <taxon>Eukaryota</taxon>
        <taxon>Metazoa</taxon>
        <taxon>Chordata</taxon>
        <taxon>Craniata</taxon>
        <taxon>Vertebrata</taxon>
        <taxon>Euteleostomi</taxon>
        <taxon>Mammalia</taxon>
        <taxon>Eutheria</taxon>
        <taxon>Euarchontoglires</taxon>
        <taxon>Glires</taxon>
        <taxon>Rodentia</taxon>
        <taxon>Sciuromorpha</taxon>
        <taxon>Sciuridae</taxon>
        <taxon>Xerinae</taxon>
        <taxon>Marmotini</taxon>
        <taxon>Marmota</taxon>
    </lineage>
</organism>
<name>A0A834Q554_MARMO</name>
<dbReference type="EMBL" id="WJEC01006469">
    <property type="protein sequence ID" value="KAF7472959.1"/>
    <property type="molecule type" value="Genomic_DNA"/>
</dbReference>
<gene>
    <name evidence="2" type="ORF">GHT09_016282</name>
</gene>
<protein>
    <submittedName>
        <fullName evidence="2">Uncharacterized protein</fullName>
    </submittedName>
</protein>
<feature type="compositionally biased region" description="Low complexity" evidence="1">
    <location>
        <begin position="49"/>
        <end position="70"/>
    </location>
</feature>
<accession>A0A834Q554</accession>
<dbReference type="AlphaFoldDB" id="A0A834Q554"/>
<feature type="region of interest" description="Disordered" evidence="1">
    <location>
        <begin position="17"/>
        <end position="167"/>
    </location>
</feature>
<proteinExistence type="predicted"/>
<evidence type="ECO:0000313" key="2">
    <source>
        <dbReference type="EMBL" id="KAF7472959.1"/>
    </source>
</evidence>
<feature type="compositionally biased region" description="Basic and acidic residues" evidence="1">
    <location>
        <begin position="78"/>
        <end position="88"/>
    </location>
</feature>
<comment type="caution">
    <text evidence="2">The sequence shown here is derived from an EMBL/GenBank/DDBJ whole genome shotgun (WGS) entry which is preliminary data.</text>
</comment>
<evidence type="ECO:0000256" key="1">
    <source>
        <dbReference type="SAM" id="MobiDB-lite"/>
    </source>
</evidence>